<dbReference type="Proteomes" id="UP001150569">
    <property type="component" value="Unassembled WGS sequence"/>
</dbReference>
<evidence type="ECO:0000256" key="2">
    <source>
        <dbReference type="SAM" id="SignalP"/>
    </source>
</evidence>
<proteinExistence type="predicted"/>
<reference evidence="3" key="1">
    <citation type="submission" date="2022-07" db="EMBL/GenBank/DDBJ databases">
        <title>Phylogenomic reconstructions and comparative analyses of Kickxellomycotina fungi.</title>
        <authorList>
            <person name="Reynolds N.K."/>
            <person name="Stajich J.E."/>
            <person name="Barry K."/>
            <person name="Grigoriev I.V."/>
            <person name="Crous P."/>
            <person name="Smith M.E."/>
        </authorList>
    </citation>
    <scope>NUCLEOTIDE SEQUENCE</scope>
    <source>
        <strain evidence="3">RSA 861</strain>
    </source>
</reference>
<feature type="region of interest" description="Disordered" evidence="1">
    <location>
        <begin position="195"/>
        <end position="241"/>
    </location>
</feature>
<organism evidence="3 4">
    <name type="scientific">Tieghemiomyces parasiticus</name>
    <dbReference type="NCBI Taxonomy" id="78921"/>
    <lineage>
        <taxon>Eukaryota</taxon>
        <taxon>Fungi</taxon>
        <taxon>Fungi incertae sedis</taxon>
        <taxon>Zoopagomycota</taxon>
        <taxon>Kickxellomycotina</taxon>
        <taxon>Dimargaritomycetes</taxon>
        <taxon>Dimargaritales</taxon>
        <taxon>Dimargaritaceae</taxon>
        <taxon>Tieghemiomyces</taxon>
    </lineage>
</organism>
<feature type="signal peptide" evidence="2">
    <location>
        <begin position="1"/>
        <end position="18"/>
    </location>
</feature>
<evidence type="ECO:0000313" key="4">
    <source>
        <dbReference type="Proteomes" id="UP001150569"/>
    </source>
</evidence>
<protein>
    <submittedName>
        <fullName evidence="3">Uncharacterized protein</fullName>
    </submittedName>
</protein>
<feature type="compositionally biased region" description="Polar residues" evidence="1">
    <location>
        <begin position="214"/>
        <end position="229"/>
    </location>
</feature>
<sequence>MLPLLHYLPFMMAASASAGLLDGLSPGGQPNLTQLFGIHPENILKIYQLLDLMKMPAVNMGNGAPATDGANRSPAPLIAPITLPEANVGIPAAVPMNPGVPAPVPAAVPMNPGTFAPAPAAMPMNPGTFVSAPAPVPMNPGVPAPAPAAVPMNPGTFASAPAAVPMAPAVPAPAPAAVPMTPGVSAPVTQAQQAPRIPAPATGPPRAPVMANGDSLTGTRSASADSNEMPQPPSMAKGAASNPLDAVMPAKAAVGPTTPNMGAMSGMDGMNPMEMEAMVFGSSTSSGAAAPTTVPSSSGPMSWATRSQSNSNSSTRTVVHKATHSSGLNDDDSDMSTASVFGVSHALLASAFTLAVALSAL</sequence>
<feature type="compositionally biased region" description="Pro residues" evidence="1">
    <location>
        <begin position="197"/>
        <end position="207"/>
    </location>
</feature>
<gene>
    <name evidence="3" type="ORF">IWQ60_010289</name>
</gene>
<keyword evidence="4" id="KW-1185">Reference proteome</keyword>
<evidence type="ECO:0000313" key="3">
    <source>
        <dbReference type="EMBL" id="KAJ1911129.1"/>
    </source>
</evidence>
<keyword evidence="2" id="KW-0732">Signal</keyword>
<name>A0A9W7ZRW7_9FUNG</name>
<dbReference type="EMBL" id="JANBPT010000965">
    <property type="protein sequence ID" value="KAJ1911129.1"/>
    <property type="molecule type" value="Genomic_DNA"/>
</dbReference>
<evidence type="ECO:0000256" key="1">
    <source>
        <dbReference type="SAM" id="MobiDB-lite"/>
    </source>
</evidence>
<feature type="chain" id="PRO_5040979431" evidence="2">
    <location>
        <begin position="19"/>
        <end position="361"/>
    </location>
</feature>
<feature type="compositionally biased region" description="Low complexity" evidence="1">
    <location>
        <begin position="283"/>
        <end position="317"/>
    </location>
</feature>
<accession>A0A9W7ZRW7</accession>
<comment type="caution">
    <text evidence="3">The sequence shown here is derived from an EMBL/GenBank/DDBJ whole genome shotgun (WGS) entry which is preliminary data.</text>
</comment>
<dbReference type="AlphaFoldDB" id="A0A9W7ZRW7"/>
<feature type="region of interest" description="Disordered" evidence="1">
    <location>
        <begin position="283"/>
        <end position="332"/>
    </location>
</feature>